<evidence type="ECO:0000259" key="13">
    <source>
        <dbReference type="Pfam" id="PF02768"/>
    </source>
</evidence>
<dbReference type="InParanoid" id="A0A2S8SP42"/>
<dbReference type="FunCoup" id="A0A2S8SP42">
    <property type="interactions" value="375"/>
</dbReference>
<evidence type="ECO:0000256" key="2">
    <source>
        <dbReference type="ARBA" id="ARBA00010752"/>
    </source>
</evidence>
<comment type="subcellular location">
    <subcellularLocation>
        <location evidence="1 10">Cytoplasm</location>
    </subcellularLocation>
</comment>
<dbReference type="Proteomes" id="UP000237684">
    <property type="component" value="Unassembled WGS sequence"/>
</dbReference>
<dbReference type="GO" id="GO:0003677">
    <property type="term" value="F:DNA binding"/>
    <property type="evidence" value="ECO:0007669"/>
    <property type="project" value="UniProtKB-UniRule"/>
</dbReference>
<dbReference type="GO" id="GO:0008408">
    <property type="term" value="F:3'-5' exonuclease activity"/>
    <property type="evidence" value="ECO:0007669"/>
    <property type="project" value="InterPro"/>
</dbReference>
<dbReference type="InterPro" id="IPR022637">
    <property type="entry name" value="DNA_polIII_beta_cen"/>
</dbReference>
<dbReference type="RefSeq" id="WP_106381296.1">
    <property type="nucleotide sequence ID" value="NZ_NIGF01000029.1"/>
</dbReference>
<dbReference type="InterPro" id="IPR022635">
    <property type="entry name" value="DNA_polIII_beta_C"/>
</dbReference>
<keyword evidence="9" id="KW-0238">DNA-binding</keyword>
<comment type="function">
    <text evidence="10">Confers DNA tethering and processivity to DNA polymerases and other proteins. Acts as a clamp, forming a ring around DNA (a reaction catalyzed by the clamp-loading complex) which diffuses in an ATP-independent manner freely and bidirectionally along dsDNA. Initially characterized for its ability to contact the catalytic subunit of DNA polymerase III (Pol III), a complex, multichain enzyme responsible for most of the replicative synthesis in bacteria; Pol III exhibits 3'-5' exonuclease proofreading activity. The beta chain is required for initiation of replication as well as for processivity of DNA replication.</text>
</comment>
<feature type="domain" description="DNA polymerase III beta sliding clamp central" evidence="12">
    <location>
        <begin position="128"/>
        <end position="243"/>
    </location>
</feature>
<evidence type="ECO:0000256" key="6">
    <source>
        <dbReference type="ARBA" id="ARBA00022695"/>
    </source>
</evidence>
<dbReference type="PANTHER" id="PTHR30478:SF0">
    <property type="entry name" value="BETA SLIDING CLAMP"/>
    <property type="match status" value="1"/>
</dbReference>
<evidence type="ECO:0000256" key="7">
    <source>
        <dbReference type="ARBA" id="ARBA00022705"/>
    </source>
</evidence>
<evidence type="ECO:0000313" key="14">
    <source>
        <dbReference type="EMBL" id="PQV62554.1"/>
    </source>
</evidence>
<proteinExistence type="inferred from homology"/>
<evidence type="ECO:0000256" key="9">
    <source>
        <dbReference type="ARBA" id="ARBA00023125"/>
    </source>
</evidence>
<feature type="domain" description="DNA polymerase III beta sliding clamp C-terminal" evidence="13">
    <location>
        <begin position="246"/>
        <end position="362"/>
    </location>
</feature>
<evidence type="ECO:0000256" key="10">
    <source>
        <dbReference type="PIRNR" id="PIRNR000804"/>
    </source>
</evidence>
<dbReference type="SMART" id="SM00480">
    <property type="entry name" value="POL3Bc"/>
    <property type="match status" value="1"/>
</dbReference>
<dbReference type="GO" id="GO:0009360">
    <property type="term" value="C:DNA polymerase III complex"/>
    <property type="evidence" value="ECO:0007669"/>
    <property type="project" value="InterPro"/>
</dbReference>
<dbReference type="Gene3D" id="3.10.150.10">
    <property type="entry name" value="DNA Polymerase III, subunit A, domain 2"/>
    <property type="match status" value="1"/>
</dbReference>
<dbReference type="Pfam" id="PF00712">
    <property type="entry name" value="DNA_pol3_beta"/>
    <property type="match status" value="1"/>
</dbReference>
<protein>
    <recommendedName>
        <fullName evidence="3 10">Beta sliding clamp</fullName>
    </recommendedName>
</protein>
<evidence type="ECO:0000256" key="5">
    <source>
        <dbReference type="ARBA" id="ARBA00022679"/>
    </source>
</evidence>
<dbReference type="CDD" id="cd00140">
    <property type="entry name" value="beta_clamp"/>
    <property type="match status" value="1"/>
</dbReference>
<dbReference type="InterPro" id="IPR046938">
    <property type="entry name" value="DNA_clamp_sf"/>
</dbReference>
<sequence>MKVTCERSYLAQALGVARRAVSARNTLPILSHVLLETEDDRLKLTATDLDTAIRCALPASVAENGSVALPAASLSDYVSKLPDAPITLEMSDGKVIVRSGHSRFTLMSSPAEDFPDVPEVSQGTEITVSAATLKEMLRLTAFAASKEESRSLLMGVLFEARGNVLTLVATDTHRLAWNQTQLSSEVAVPITAIVPAKPLVELERVLKNNADEMVTIRFGSSQVQFQSSDATLVSRVLDGQFPNYEKVIPKQTERKVTFERNELLNAVRRVEIVSSTASNKMLVKFGGATMNMTAESAEAGKAEEEVPIAMDGDDLQIAFNAKYLSEVLNTLTDDQLSLELNGPLNPGILRAGENFLYIVMPMQA</sequence>
<keyword evidence="15" id="KW-1185">Reference proteome</keyword>
<keyword evidence="5 10" id="KW-0808">Transferase</keyword>
<gene>
    <name evidence="14" type="ORF">B1R32_12915</name>
</gene>
<dbReference type="AlphaFoldDB" id="A0A2S8SP42"/>
<dbReference type="EMBL" id="NIGF01000029">
    <property type="protein sequence ID" value="PQV62554.1"/>
    <property type="molecule type" value="Genomic_DNA"/>
</dbReference>
<dbReference type="GO" id="GO:0003887">
    <property type="term" value="F:DNA-directed DNA polymerase activity"/>
    <property type="evidence" value="ECO:0007669"/>
    <property type="project" value="UniProtKB-UniRule"/>
</dbReference>
<dbReference type="SUPFAM" id="SSF55979">
    <property type="entry name" value="DNA clamp"/>
    <property type="match status" value="3"/>
</dbReference>
<evidence type="ECO:0000256" key="1">
    <source>
        <dbReference type="ARBA" id="ARBA00004496"/>
    </source>
</evidence>
<dbReference type="Pfam" id="PF02768">
    <property type="entry name" value="DNA_pol3_beta_3"/>
    <property type="match status" value="1"/>
</dbReference>
<keyword evidence="7 10" id="KW-0235">DNA replication</keyword>
<evidence type="ECO:0000259" key="11">
    <source>
        <dbReference type="Pfam" id="PF00712"/>
    </source>
</evidence>
<dbReference type="NCBIfam" id="TIGR00663">
    <property type="entry name" value="dnan"/>
    <property type="match status" value="1"/>
</dbReference>
<comment type="caution">
    <text evidence="14">The sequence shown here is derived from an EMBL/GenBank/DDBJ whole genome shotgun (WGS) entry which is preliminary data.</text>
</comment>
<dbReference type="InterPro" id="IPR001001">
    <property type="entry name" value="DNA_polIII_beta"/>
</dbReference>
<dbReference type="Gene3D" id="3.70.10.10">
    <property type="match status" value="1"/>
</dbReference>
<dbReference type="PANTHER" id="PTHR30478">
    <property type="entry name" value="DNA POLYMERASE III SUBUNIT BETA"/>
    <property type="match status" value="1"/>
</dbReference>
<comment type="similarity">
    <text evidence="2 10">Belongs to the beta sliding clamp family.</text>
</comment>
<evidence type="ECO:0000313" key="15">
    <source>
        <dbReference type="Proteomes" id="UP000237684"/>
    </source>
</evidence>
<feature type="domain" description="DNA polymerase III beta sliding clamp N-terminal" evidence="11">
    <location>
        <begin position="1"/>
        <end position="117"/>
    </location>
</feature>
<evidence type="ECO:0000256" key="8">
    <source>
        <dbReference type="ARBA" id="ARBA00022932"/>
    </source>
</evidence>
<comment type="subunit">
    <text evidence="10">Forms a ring-shaped head-to-tail homodimer around DNA.</text>
</comment>
<keyword evidence="4 10" id="KW-0963">Cytoplasm</keyword>
<dbReference type="Pfam" id="PF02767">
    <property type="entry name" value="DNA_pol3_beta_2"/>
    <property type="match status" value="1"/>
</dbReference>
<name>A0A2S8SP42_9BACT</name>
<accession>A0A2S8SP42</accession>
<organism evidence="14 15">
    <name type="scientific">Abditibacterium utsteinense</name>
    <dbReference type="NCBI Taxonomy" id="1960156"/>
    <lineage>
        <taxon>Bacteria</taxon>
        <taxon>Pseudomonadati</taxon>
        <taxon>Abditibacteriota</taxon>
        <taxon>Abditibacteriia</taxon>
        <taxon>Abditibacteriales</taxon>
        <taxon>Abditibacteriaceae</taxon>
        <taxon>Abditibacterium</taxon>
    </lineage>
</organism>
<keyword evidence="8 10" id="KW-0239">DNA-directed DNA polymerase</keyword>
<dbReference type="InterPro" id="IPR022634">
    <property type="entry name" value="DNA_polIII_beta_N"/>
</dbReference>
<evidence type="ECO:0000256" key="3">
    <source>
        <dbReference type="ARBA" id="ARBA00021035"/>
    </source>
</evidence>
<keyword evidence="6 10" id="KW-0548">Nucleotidyltransferase</keyword>
<evidence type="ECO:0000259" key="12">
    <source>
        <dbReference type="Pfam" id="PF02767"/>
    </source>
</evidence>
<dbReference type="PIRSF" id="PIRSF000804">
    <property type="entry name" value="DNA_pol_III_b"/>
    <property type="match status" value="1"/>
</dbReference>
<dbReference type="GO" id="GO:0005737">
    <property type="term" value="C:cytoplasm"/>
    <property type="evidence" value="ECO:0007669"/>
    <property type="project" value="UniProtKB-SubCell"/>
</dbReference>
<evidence type="ECO:0000256" key="4">
    <source>
        <dbReference type="ARBA" id="ARBA00022490"/>
    </source>
</evidence>
<dbReference type="OrthoDB" id="8421503at2"/>
<reference evidence="14 15" key="1">
    <citation type="journal article" date="2018" name="Syst. Appl. Microbiol.">
        <title>Abditibacterium utsteinense sp. nov., the first cultivated member of candidate phylum FBP, isolated from ice-free Antarctic soil samples.</title>
        <authorList>
            <person name="Tahon G."/>
            <person name="Tytgat B."/>
            <person name="Lebbe L."/>
            <person name="Carlier A."/>
            <person name="Willems A."/>
        </authorList>
    </citation>
    <scope>NUCLEOTIDE SEQUENCE [LARGE SCALE GENOMIC DNA]</scope>
    <source>
        <strain evidence="14 15">LMG 29911</strain>
    </source>
</reference>
<dbReference type="GO" id="GO:0006271">
    <property type="term" value="P:DNA strand elongation involved in DNA replication"/>
    <property type="evidence" value="ECO:0007669"/>
    <property type="project" value="TreeGrafter"/>
</dbReference>